<name>A0A395JIA4_9GAMM</name>
<protein>
    <submittedName>
        <fullName evidence="1">Uncharacterized protein</fullName>
    </submittedName>
</protein>
<dbReference type="AlphaFoldDB" id="A0A395JIA4"/>
<dbReference type="Proteomes" id="UP000253083">
    <property type="component" value="Unassembled WGS sequence"/>
</dbReference>
<evidence type="ECO:0000313" key="2">
    <source>
        <dbReference type="Proteomes" id="UP000253083"/>
    </source>
</evidence>
<keyword evidence="2" id="KW-1185">Reference proteome</keyword>
<dbReference type="InParanoid" id="A0A395JIA4"/>
<sequence length="129" mass="14514">MNREDFTSKISEFSTLCTSEIELNGSDESTHLTTEVASEIISISEANIEFIESSVLGNCLYSYIEKVLASHKPNKSELIRNSIFVVWSFIDSISDDETRELLSHSVKDQESFDNFASYILSGKDNVESE</sequence>
<proteinExistence type="predicted"/>
<gene>
    <name evidence="1" type="ORF">DFR28_10318</name>
</gene>
<accession>A0A395JIA4</accession>
<comment type="caution">
    <text evidence="1">The sequence shown here is derived from an EMBL/GenBank/DDBJ whole genome shotgun (WGS) entry which is preliminary data.</text>
</comment>
<organism evidence="1 2">
    <name type="scientific">Arenicella xantha</name>
    <dbReference type="NCBI Taxonomy" id="644221"/>
    <lineage>
        <taxon>Bacteria</taxon>
        <taxon>Pseudomonadati</taxon>
        <taxon>Pseudomonadota</taxon>
        <taxon>Gammaproteobacteria</taxon>
        <taxon>Arenicellales</taxon>
        <taxon>Arenicellaceae</taxon>
        <taxon>Arenicella</taxon>
    </lineage>
</organism>
<dbReference type="RefSeq" id="WP_113954603.1">
    <property type="nucleotide sequence ID" value="NZ_QNRT01000003.1"/>
</dbReference>
<evidence type="ECO:0000313" key="1">
    <source>
        <dbReference type="EMBL" id="RBP49593.1"/>
    </source>
</evidence>
<reference evidence="1 2" key="1">
    <citation type="submission" date="2018-06" db="EMBL/GenBank/DDBJ databases">
        <title>Genomic Encyclopedia of Type Strains, Phase IV (KMG-IV): sequencing the most valuable type-strain genomes for metagenomic binning, comparative biology and taxonomic classification.</title>
        <authorList>
            <person name="Goeker M."/>
        </authorList>
    </citation>
    <scope>NUCLEOTIDE SEQUENCE [LARGE SCALE GENOMIC DNA]</scope>
    <source>
        <strain evidence="1 2">DSM 24032</strain>
    </source>
</reference>
<dbReference type="EMBL" id="QNRT01000003">
    <property type="protein sequence ID" value="RBP49593.1"/>
    <property type="molecule type" value="Genomic_DNA"/>
</dbReference>